<sequence length="251" mass="25335">MERGSLQARHERLAQLVPVTMSVSSARDRLLPVVPALGSLFPDAGLTRGSIIGCQGPAAVSIALAAVAGASAAGSWLAVVGLPTLGLCAAREVGVALERLVMVADTTDLGEAVWANMLAALIDGFDLVLVRGAAQLRSGSARRLQARLQARGGVLVVVGDPGQFACDLIISAHAGRWEGLGDGTGRLVQRRLTVSASGRRMARARQAEVWLPGPQGGIEAASGPAVSGPAGTGPAGTGPAGTAAVAFRWTG</sequence>
<accession>A0A6J7E8A8</accession>
<feature type="region of interest" description="Disordered" evidence="1">
    <location>
        <begin position="220"/>
        <end position="241"/>
    </location>
</feature>
<feature type="compositionally biased region" description="Gly residues" evidence="1">
    <location>
        <begin position="230"/>
        <end position="239"/>
    </location>
</feature>
<evidence type="ECO:0000256" key="1">
    <source>
        <dbReference type="SAM" id="MobiDB-lite"/>
    </source>
</evidence>
<protein>
    <submittedName>
        <fullName evidence="2">Unannotated protein</fullName>
    </submittedName>
</protein>
<dbReference type="EMBL" id="CAFBLP010000028">
    <property type="protein sequence ID" value="CAB4879166.1"/>
    <property type="molecule type" value="Genomic_DNA"/>
</dbReference>
<name>A0A6J7E8A8_9ZZZZ</name>
<evidence type="ECO:0000313" key="2">
    <source>
        <dbReference type="EMBL" id="CAB4879166.1"/>
    </source>
</evidence>
<dbReference type="AlphaFoldDB" id="A0A6J7E8A8"/>
<gene>
    <name evidence="2" type="ORF">UFOPK3376_01335</name>
</gene>
<feature type="compositionally biased region" description="Low complexity" evidence="1">
    <location>
        <begin position="220"/>
        <end position="229"/>
    </location>
</feature>
<organism evidence="2">
    <name type="scientific">freshwater metagenome</name>
    <dbReference type="NCBI Taxonomy" id="449393"/>
    <lineage>
        <taxon>unclassified sequences</taxon>
        <taxon>metagenomes</taxon>
        <taxon>ecological metagenomes</taxon>
    </lineage>
</organism>
<reference evidence="2" key="1">
    <citation type="submission" date="2020-05" db="EMBL/GenBank/DDBJ databases">
        <authorList>
            <person name="Chiriac C."/>
            <person name="Salcher M."/>
            <person name="Ghai R."/>
            <person name="Kavagutti S V."/>
        </authorList>
    </citation>
    <scope>NUCLEOTIDE SEQUENCE</scope>
</reference>
<proteinExistence type="predicted"/>